<dbReference type="InterPro" id="IPR016163">
    <property type="entry name" value="Ald_DH_C"/>
</dbReference>
<dbReference type="EMBL" id="OU963865">
    <property type="protein sequence ID" value="CAH0388488.1"/>
    <property type="molecule type" value="Genomic_DNA"/>
</dbReference>
<sequence>MLASNELIKKSILLSSKMFVRHGSLVFNKAFVNGSFIDADSRKQFNVVNPATGEVITPVPDMDVSDVEKTITLAHDAFKEWKNTTAKERGIVLRKWYNLLVEHQEELARIITSEAGKPYKESLGEVAYGNSFIDWFAEESRRINGEVIPSPVKSKRIVLIKQPIGVVGLITPWNFPHAMITRKAGAALAAGCTCVVKPAEDTPLTALALAALADQAGLPKGVLNVITCDRSNAPAVGKLLCESPLTAGISFTGSTAVGKILYQQCASGVKKVAFELGGNAPFIVFNSATIEKAVEGAIACKFRNSGQTCVSANRIFVQDKVFSQFVGALKEAMDKCLKIGKTEDCNVGPLINEAQMNKVSSLVDDAVSKGAKVLLGGKKAQSHGSLFYEPTLLTDVTPDMLCAKEEIFGPIAVCYKFKTEDEVIAAANDVRVGLAGYFYSNDIGQIWRVAEQLEVGMVGVNEGIISTAEAAFGGVKESGIGREGSHHGIDEFTDVKYICFGNLD</sequence>
<evidence type="ECO:0000256" key="1">
    <source>
        <dbReference type="ARBA" id="ARBA00003743"/>
    </source>
</evidence>
<dbReference type="AlphaFoldDB" id="A0A9P0A9J3"/>
<dbReference type="PROSITE" id="PS00687">
    <property type="entry name" value="ALDEHYDE_DEHYDR_GLU"/>
    <property type="match status" value="1"/>
</dbReference>
<dbReference type="OrthoDB" id="310895at2759"/>
<organism evidence="9 10">
    <name type="scientific">Bemisia tabaci</name>
    <name type="common">Sweetpotato whitefly</name>
    <name type="synonym">Aleurodes tabaci</name>
    <dbReference type="NCBI Taxonomy" id="7038"/>
    <lineage>
        <taxon>Eukaryota</taxon>
        <taxon>Metazoa</taxon>
        <taxon>Ecdysozoa</taxon>
        <taxon>Arthropoda</taxon>
        <taxon>Hexapoda</taxon>
        <taxon>Insecta</taxon>
        <taxon>Pterygota</taxon>
        <taxon>Neoptera</taxon>
        <taxon>Paraneoptera</taxon>
        <taxon>Hemiptera</taxon>
        <taxon>Sternorrhyncha</taxon>
        <taxon>Aleyrodoidea</taxon>
        <taxon>Aleyrodidae</taxon>
        <taxon>Aleyrodinae</taxon>
        <taxon>Bemisia</taxon>
    </lineage>
</organism>
<accession>A0A9P0A9J3</accession>
<dbReference type="InterPro" id="IPR016162">
    <property type="entry name" value="Ald_DH_N"/>
</dbReference>
<comment type="subunit">
    <text evidence="7">Homotetramer.</text>
</comment>
<evidence type="ECO:0000313" key="9">
    <source>
        <dbReference type="EMBL" id="CAH0388488.1"/>
    </source>
</evidence>
<dbReference type="SUPFAM" id="SSF53720">
    <property type="entry name" value="ALDH-like"/>
    <property type="match status" value="1"/>
</dbReference>
<dbReference type="GO" id="GO:0004777">
    <property type="term" value="F:succinate-semialdehyde dehydrogenase (NAD+) activity"/>
    <property type="evidence" value="ECO:0007669"/>
    <property type="project" value="UniProtKB-UniRule"/>
</dbReference>
<gene>
    <name evidence="9" type="ORF">BEMITA_LOCUS7400</name>
</gene>
<dbReference type="GO" id="GO:0005739">
    <property type="term" value="C:mitochondrion"/>
    <property type="evidence" value="ECO:0007669"/>
    <property type="project" value="UniProtKB-SubCell"/>
</dbReference>
<protein>
    <recommendedName>
        <fullName evidence="7">Succinate-semialdehyde dehydrogenase</fullName>
        <ecNumber evidence="7">1.2.1.24</ecNumber>
    </recommendedName>
</protein>
<evidence type="ECO:0000256" key="2">
    <source>
        <dbReference type="ARBA" id="ARBA00005176"/>
    </source>
</evidence>
<dbReference type="NCBIfam" id="TIGR01780">
    <property type="entry name" value="SSADH"/>
    <property type="match status" value="1"/>
</dbReference>
<evidence type="ECO:0000256" key="5">
    <source>
        <dbReference type="PROSITE-ProRule" id="PRU10007"/>
    </source>
</evidence>
<keyword evidence="10" id="KW-1185">Reference proteome</keyword>
<dbReference type="InterPro" id="IPR029510">
    <property type="entry name" value="Ald_DH_CS_GLU"/>
</dbReference>
<dbReference type="GO" id="GO:0009450">
    <property type="term" value="P:gamma-aminobutyric acid catabolic process"/>
    <property type="evidence" value="ECO:0007669"/>
    <property type="project" value="UniProtKB-UniRule"/>
</dbReference>
<dbReference type="Pfam" id="PF00171">
    <property type="entry name" value="Aldedh"/>
    <property type="match status" value="1"/>
</dbReference>
<dbReference type="EC" id="1.2.1.24" evidence="7"/>
<dbReference type="PANTHER" id="PTHR43353:SF5">
    <property type="entry name" value="SUCCINATE-SEMIALDEHYDE DEHYDROGENASE, MITOCHONDRIAL"/>
    <property type="match status" value="1"/>
</dbReference>
<feature type="domain" description="Aldehyde dehydrogenase" evidence="8">
    <location>
        <begin position="36"/>
        <end position="498"/>
    </location>
</feature>
<dbReference type="KEGG" id="btab:109039045"/>
<proteinExistence type="inferred from homology"/>
<dbReference type="Proteomes" id="UP001152759">
    <property type="component" value="Chromosome 4"/>
</dbReference>
<dbReference type="CDD" id="cd07103">
    <property type="entry name" value="ALDH_F5_SSADH_GabD"/>
    <property type="match status" value="1"/>
</dbReference>
<evidence type="ECO:0000256" key="4">
    <source>
        <dbReference type="ARBA" id="ARBA00023002"/>
    </source>
</evidence>
<comment type="pathway">
    <text evidence="2 7">Amino-acid degradation; 4-aminobutanoate degradation.</text>
</comment>
<dbReference type="FunFam" id="3.40.309.10:FF:000004">
    <property type="entry name" value="Succinate-semialdehyde dehydrogenase I"/>
    <property type="match status" value="1"/>
</dbReference>
<feature type="active site" evidence="5">
    <location>
        <position position="275"/>
    </location>
</feature>
<comment type="function">
    <text evidence="1">Catalyzes one step in the degradation of the inhibitory neurotransmitter gamma-aminobutyric acid (GABA).</text>
</comment>
<dbReference type="InterPro" id="IPR015590">
    <property type="entry name" value="Aldehyde_DH_dom"/>
</dbReference>
<evidence type="ECO:0000259" key="8">
    <source>
        <dbReference type="Pfam" id="PF00171"/>
    </source>
</evidence>
<reference evidence="9" key="1">
    <citation type="submission" date="2021-12" db="EMBL/GenBank/DDBJ databases">
        <authorList>
            <person name="King R."/>
        </authorList>
    </citation>
    <scope>NUCLEOTIDE SEQUENCE</scope>
</reference>
<dbReference type="Gene3D" id="3.40.309.10">
    <property type="entry name" value="Aldehyde Dehydrogenase, Chain A, domain 2"/>
    <property type="match status" value="1"/>
</dbReference>
<dbReference type="FunFam" id="3.40.605.10:FF:000005">
    <property type="entry name" value="Succinate-semialdehyde dehydrogenase I"/>
    <property type="match status" value="1"/>
</dbReference>
<comment type="similarity">
    <text evidence="3 6">Belongs to the aldehyde dehydrogenase family.</text>
</comment>
<evidence type="ECO:0000256" key="7">
    <source>
        <dbReference type="RuleBase" id="RU365091"/>
    </source>
</evidence>
<comment type="subcellular location">
    <subcellularLocation>
        <location evidence="7">Mitochondrion</location>
    </subcellularLocation>
</comment>
<dbReference type="InterPro" id="IPR010102">
    <property type="entry name" value="Succ_semiAld_DH"/>
</dbReference>
<comment type="catalytic activity">
    <reaction evidence="7">
        <text>succinate semialdehyde + NAD(+) + H2O = succinate + NADH + 2 H(+)</text>
        <dbReference type="Rhea" id="RHEA:13217"/>
        <dbReference type="ChEBI" id="CHEBI:15377"/>
        <dbReference type="ChEBI" id="CHEBI:15378"/>
        <dbReference type="ChEBI" id="CHEBI:30031"/>
        <dbReference type="ChEBI" id="CHEBI:57540"/>
        <dbReference type="ChEBI" id="CHEBI:57706"/>
        <dbReference type="ChEBI" id="CHEBI:57945"/>
        <dbReference type="EC" id="1.2.1.24"/>
    </reaction>
</comment>
<dbReference type="PANTHER" id="PTHR43353">
    <property type="entry name" value="SUCCINATE-SEMIALDEHYDE DEHYDROGENASE, MITOCHONDRIAL"/>
    <property type="match status" value="1"/>
</dbReference>
<keyword evidence="7" id="KW-0520">NAD</keyword>
<evidence type="ECO:0000256" key="3">
    <source>
        <dbReference type="ARBA" id="ARBA00009986"/>
    </source>
</evidence>
<dbReference type="InterPro" id="IPR050740">
    <property type="entry name" value="Aldehyde_DH_Superfamily"/>
</dbReference>
<name>A0A9P0A9J3_BEMTA</name>
<evidence type="ECO:0000256" key="6">
    <source>
        <dbReference type="RuleBase" id="RU003345"/>
    </source>
</evidence>
<keyword evidence="7" id="KW-0496">Mitochondrion</keyword>
<evidence type="ECO:0000313" key="10">
    <source>
        <dbReference type="Proteomes" id="UP001152759"/>
    </source>
</evidence>
<dbReference type="InterPro" id="IPR016161">
    <property type="entry name" value="Ald_DH/histidinol_DH"/>
</dbReference>
<dbReference type="Gene3D" id="3.40.605.10">
    <property type="entry name" value="Aldehyde Dehydrogenase, Chain A, domain 1"/>
    <property type="match status" value="1"/>
</dbReference>
<keyword evidence="4 6" id="KW-0560">Oxidoreductase</keyword>